<name>A0A6C0EZZ6_9ZZZZ</name>
<proteinExistence type="predicted"/>
<dbReference type="AlphaFoldDB" id="A0A6C0EZZ6"/>
<dbReference type="EMBL" id="MN738999">
    <property type="protein sequence ID" value="QHT34372.1"/>
    <property type="molecule type" value="Genomic_DNA"/>
</dbReference>
<evidence type="ECO:0000313" key="1">
    <source>
        <dbReference type="EMBL" id="QHT34372.1"/>
    </source>
</evidence>
<organism evidence="1">
    <name type="scientific">viral metagenome</name>
    <dbReference type="NCBI Taxonomy" id="1070528"/>
    <lineage>
        <taxon>unclassified sequences</taxon>
        <taxon>metagenomes</taxon>
        <taxon>organismal metagenomes</taxon>
    </lineage>
</organism>
<accession>A0A6C0EZZ6</accession>
<reference evidence="1" key="1">
    <citation type="journal article" date="2020" name="Nature">
        <title>Giant virus diversity and host interactions through global metagenomics.</title>
        <authorList>
            <person name="Schulz F."/>
            <person name="Roux S."/>
            <person name="Paez-Espino D."/>
            <person name="Jungbluth S."/>
            <person name="Walsh D.A."/>
            <person name="Denef V.J."/>
            <person name="McMahon K.D."/>
            <person name="Konstantinidis K.T."/>
            <person name="Eloe-Fadrosh E.A."/>
            <person name="Kyrpides N.C."/>
            <person name="Woyke T."/>
        </authorList>
    </citation>
    <scope>NUCLEOTIDE SEQUENCE</scope>
    <source>
        <strain evidence="1">GVMAG-M-3300009163-63</strain>
    </source>
</reference>
<protein>
    <submittedName>
        <fullName evidence="1">Uncharacterized protein</fullName>
    </submittedName>
</protein>
<sequence length="198" mass="22547">MMTSEKCADVVANVAESNSNDDDSSANVDVVIDVDKECDCVELRNIKYKSMLLKKTSPKQVTKHNSNIDDFLEKERTQNKEDQWVKLDKSMKMKKMSAFVETYATENNLCMKDKTALYDFLTSSIDQKKLTKTKEVIYDKLTGTIKSIPCLVHCPASIKKFTLKRCEKRQSTLKSLAPKNKVKSALREHAVPFDPLLI</sequence>